<dbReference type="Pfam" id="PF13183">
    <property type="entry name" value="Fer4_8"/>
    <property type="match status" value="1"/>
</dbReference>
<feature type="domain" description="FAD-binding PCMH-type" evidence="8">
    <location>
        <begin position="54"/>
        <end position="282"/>
    </location>
</feature>
<dbReference type="InterPro" id="IPR004113">
    <property type="entry name" value="FAD-bd_oxidored_4_C"/>
</dbReference>
<keyword evidence="7" id="KW-0411">Iron-sulfur</keyword>
<dbReference type="InterPro" id="IPR016166">
    <property type="entry name" value="FAD-bd_PCMH"/>
</dbReference>
<keyword evidence="5" id="KW-0560">Oxidoreductase</keyword>
<dbReference type="SUPFAM" id="SSF46548">
    <property type="entry name" value="alpha-helical ferredoxin"/>
    <property type="match status" value="1"/>
</dbReference>
<dbReference type="InterPro" id="IPR004017">
    <property type="entry name" value="Cys_rich_dom"/>
</dbReference>
<dbReference type="Pfam" id="PF02754">
    <property type="entry name" value="CCG"/>
    <property type="match status" value="1"/>
</dbReference>
<dbReference type="Gene3D" id="3.30.43.10">
    <property type="entry name" value="Uridine Diphospho-n-acetylenolpyruvylglucosamine Reductase, domain 2"/>
    <property type="match status" value="1"/>
</dbReference>
<evidence type="ECO:0000256" key="3">
    <source>
        <dbReference type="ARBA" id="ARBA00022723"/>
    </source>
</evidence>
<dbReference type="SUPFAM" id="SSF56176">
    <property type="entry name" value="FAD-binding/transporter-associated domain-like"/>
    <property type="match status" value="1"/>
</dbReference>
<keyword evidence="2" id="KW-0285">Flavoprotein</keyword>
<dbReference type="PANTHER" id="PTHR11748">
    <property type="entry name" value="D-LACTATE DEHYDROGENASE"/>
    <property type="match status" value="1"/>
</dbReference>
<dbReference type="InterPro" id="IPR016167">
    <property type="entry name" value="FAD-bd_PCMH_sub1"/>
</dbReference>
<name>A0ABW0CV89_STRCD</name>
<evidence type="ECO:0000256" key="1">
    <source>
        <dbReference type="ARBA" id="ARBA00001974"/>
    </source>
</evidence>
<evidence type="ECO:0000256" key="4">
    <source>
        <dbReference type="ARBA" id="ARBA00022827"/>
    </source>
</evidence>
<dbReference type="Gene3D" id="3.30.465.10">
    <property type="match status" value="1"/>
</dbReference>
<comment type="caution">
    <text evidence="9">The sequence shown here is derived from an EMBL/GenBank/DDBJ whole genome shotgun (WGS) entry which is preliminary data.</text>
</comment>
<dbReference type="PANTHER" id="PTHR11748:SF119">
    <property type="entry name" value="D-2-HYDROXYGLUTARATE DEHYDROGENASE"/>
    <property type="match status" value="1"/>
</dbReference>
<evidence type="ECO:0000256" key="2">
    <source>
        <dbReference type="ARBA" id="ARBA00022630"/>
    </source>
</evidence>
<dbReference type="Pfam" id="PF02913">
    <property type="entry name" value="FAD-oxidase_C"/>
    <property type="match status" value="1"/>
</dbReference>
<gene>
    <name evidence="9" type="ORF">ACFPQ9_37520</name>
</gene>
<dbReference type="PROSITE" id="PS00198">
    <property type="entry name" value="4FE4S_FER_1"/>
    <property type="match status" value="1"/>
</dbReference>
<accession>A0ABW0CV89</accession>
<evidence type="ECO:0000256" key="6">
    <source>
        <dbReference type="ARBA" id="ARBA00023004"/>
    </source>
</evidence>
<keyword evidence="4" id="KW-0274">FAD</keyword>
<evidence type="ECO:0000256" key="5">
    <source>
        <dbReference type="ARBA" id="ARBA00023002"/>
    </source>
</evidence>
<evidence type="ECO:0000256" key="7">
    <source>
        <dbReference type="ARBA" id="ARBA00023014"/>
    </source>
</evidence>
<dbReference type="InterPro" id="IPR006094">
    <property type="entry name" value="Oxid_FAD_bind_N"/>
</dbReference>
<evidence type="ECO:0000313" key="10">
    <source>
        <dbReference type="Proteomes" id="UP001596263"/>
    </source>
</evidence>
<protein>
    <submittedName>
        <fullName evidence="9">FAD-binding and (Fe-S)-binding domain-containing protein</fullName>
    </submittedName>
</protein>
<dbReference type="InterPro" id="IPR036318">
    <property type="entry name" value="FAD-bd_PCMH-like_sf"/>
</dbReference>
<dbReference type="Proteomes" id="UP001596263">
    <property type="component" value="Unassembled WGS sequence"/>
</dbReference>
<dbReference type="InterPro" id="IPR016164">
    <property type="entry name" value="FAD-linked_Oxase-like_C"/>
</dbReference>
<dbReference type="RefSeq" id="WP_380863410.1">
    <property type="nucleotide sequence ID" value="NZ_JBHSKM010000044.1"/>
</dbReference>
<dbReference type="InterPro" id="IPR017896">
    <property type="entry name" value="4Fe4S_Fe-S-bd"/>
</dbReference>
<organism evidence="9 10">
    <name type="scientific">Streptomyces coerulescens</name>
    <dbReference type="NCBI Taxonomy" id="29304"/>
    <lineage>
        <taxon>Bacteria</taxon>
        <taxon>Bacillati</taxon>
        <taxon>Actinomycetota</taxon>
        <taxon>Actinomycetes</taxon>
        <taxon>Kitasatosporales</taxon>
        <taxon>Streptomycetaceae</taxon>
        <taxon>Streptomyces</taxon>
    </lineage>
</organism>
<dbReference type="InterPro" id="IPR016169">
    <property type="entry name" value="FAD-bd_PCMH_sub2"/>
</dbReference>
<evidence type="ECO:0000313" key="9">
    <source>
        <dbReference type="EMBL" id="MFC5219554.1"/>
    </source>
</evidence>
<dbReference type="InterPro" id="IPR017900">
    <property type="entry name" value="4Fe4S_Fe_S_CS"/>
</dbReference>
<proteinExistence type="predicted"/>
<dbReference type="SUPFAM" id="SSF55103">
    <property type="entry name" value="FAD-linked oxidases, C-terminal domain"/>
    <property type="match status" value="1"/>
</dbReference>
<keyword evidence="3" id="KW-0479">Metal-binding</keyword>
<keyword evidence="10" id="KW-1185">Reference proteome</keyword>
<dbReference type="Pfam" id="PF01565">
    <property type="entry name" value="FAD_binding_4"/>
    <property type="match status" value="1"/>
</dbReference>
<dbReference type="InterPro" id="IPR016171">
    <property type="entry name" value="Vanillyl_alc_oxidase_C-sub2"/>
</dbReference>
<dbReference type="EMBL" id="JBHSKM010000044">
    <property type="protein sequence ID" value="MFC5219554.1"/>
    <property type="molecule type" value="Genomic_DNA"/>
</dbReference>
<keyword evidence="6" id="KW-0408">Iron</keyword>
<dbReference type="Gene3D" id="3.30.70.2740">
    <property type="match status" value="1"/>
</dbReference>
<dbReference type="Gene3D" id="1.10.45.10">
    <property type="entry name" value="Vanillyl-alcohol Oxidase, Chain A, domain 4"/>
    <property type="match status" value="1"/>
</dbReference>
<dbReference type="PROSITE" id="PS51387">
    <property type="entry name" value="FAD_PCMH"/>
    <property type="match status" value="1"/>
</dbReference>
<evidence type="ECO:0000259" key="8">
    <source>
        <dbReference type="PROSITE" id="PS51387"/>
    </source>
</evidence>
<comment type="cofactor">
    <cofactor evidence="1">
        <name>FAD</name>
        <dbReference type="ChEBI" id="CHEBI:57692"/>
    </cofactor>
</comment>
<sequence length="1034" mass="112128">MIPSSRHAASDSPEGRTTAVDVVALEAALRDAVDGEVRFDAGSRGAYSTDGSNYRQVPIGVVVPRSVEAGVDTVRVCARFDAPVVSRGGGTSLAGQATNAAVVIDWTKYCHALLSVDAEARTCVVEPGIVLDELNRQLAPSRLQFGPKPSTHSHCALGGMIGNNSCGASAQAYGKTVDNVRRLEVLTYDGTRMWVGPTSKDEAARIVAEGGRRAEIYAGLDRVITEYLADVRRGYPKIPRRVSGYNLDSLLPENGFDVARALVGSEGTLVTVLHAELDLVPVPPRLSLLALGYDDICRAADDVPRLLEHCSPSQLEAIDGRMAQLMREEGAYLDSLNMLPEGDSWLMVQFAGDSQEDVDEQAHALLRSVGRSEKDTTVSFSDDPEREEKMLKAREAGLGVTARPPDDRETWEGWEDSAVPPERLGDYLRDLKNLFAEFDYDHPSLYGHFGQGCVHTRIPFDLKSAEGVADFRRFVERAADLVASYGGSLSGEHGDGQSRGELLTRMFGDRLMAAFGEVKALFDPGDRMNPGKVVAPNPVDGQLRLGAAWRPGDSDTHFGYPQDDHSFTRAVLRCVGIGNCRSHEGGVMCPSYRATREEEHSTRGRARLLFEMLGGHGDSPVTGGWRSTEVRDALDLCLACKGCKSDCPTGVDMATYKAEFLAHHYAGRPRPAAHYSMGWLPLWARLSRFAPALVNNALRAPGLARAGKWLAGVDGARQAPVLAEESFLQWWQARGSDAADPADERTVVLWPDTFSTYFHPSVATSAVRVLEDAGFRVAVPTEPVCCGLTWISTGQLTVARKVLRRTLDVLRHYLEAGTPVIGLEPSCTAVFRADAPELMPADQDVQRLAGQFRTLAEHLVHHAPDGWQPPALSRRATVQTHCHQHAIMKDEADRELMRRAHLDADILDEGCCGLAGNFGFERGHHEVSMTVGELGVLPAVREAAPGNVVLADGFSCRTQIEHGDTGRRALHLAEALALGLDGALPAHQPERLARRPVEPSRAARWATTAGVAAVTATTAAAAVRAYRTRSRRGQ</sequence>
<reference evidence="10" key="1">
    <citation type="journal article" date="2019" name="Int. J. Syst. Evol. Microbiol.">
        <title>The Global Catalogue of Microorganisms (GCM) 10K type strain sequencing project: providing services to taxonomists for standard genome sequencing and annotation.</title>
        <authorList>
            <consortium name="The Broad Institute Genomics Platform"/>
            <consortium name="The Broad Institute Genome Sequencing Center for Infectious Disease"/>
            <person name="Wu L."/>
            <person name="Ma J."/>
        </authorList>
    </citation>
    <scope>NUCLEOTIDE SEQUENCE [LARGE SCALE GENOMIC DNA]</scope>
    <source>
        <strain evidence="10">KCTC 42586</strain>
    </source>
</reference>